<evidence type="ECO:0000313" key="3">
    <source>
        <dbReference type="EMBL" id="ACL71166.1"/>
    </source>
</evidence>
<evidence type="ECO:0000256" key="1">
    <source>
        <dbReference type="ARBA" id="ARBA00008984"/>
    </source>
</evidence>
<sequence>MFFSWFGKKRRTGKRIGMQTAIMEPHAVDVPGLGMVIVARTVNCIGDGCPKPQLLTLKALNLVDEGEIVELISDNPTAVETIPAMMLAAYGSHLATVRGDGCWKVYVRKGV</sequence>
<dbReference type="CDD" id="cd00291">
    <property type="entry name" value="SirA_YedF_YeeD"/>
    <property type="match status" value="1"/>
</dbReference>
<evidence type="ECO:0000259" key="2">
    <source>
        <dbReference type="PROSITE" id="PS01148"/>
    </source>
</evidence>
<dbReference type="Pfam" id="PF01206">
    <property type="entry name" value="TusA"/>
    <property type="match status" value="1"/>
</dbReference>
<dbReference type="Gene3D" id="3.30.110.40">
    <property type="entry name" value="TusA-like domain"/>
    <property type="match status" value="1"/>
</dbReference>
<dbReference type="PANTHER" id="PTHR33279:SF6">
    <property type="entry name" value="SULFUR CARRIER PROTEIN YEDF-RELATED"/>
    <property type="match status" value="1"/>
</dbReference>
<protein>
    <submittedName>
        <fullName evidence="3">SirA family protein</fullName>
    </submittedName>
</protein>
<dbReference type="Proteomes" id="UP000002383">
    <property type="component" value="Chromosome"/>
</dbReference>
<keyword evidence="4" id="KW-1185">Reference proteome</keyword>
<dbReference type="AlphaFoldDB" id="B8GTA6"/>
<evidence type="ECO:0000313" key="4">
    <source>
        <dbReference type="Proteomes" id="UP000002383"/>
    </source>
</evidence>
<proteinExistence type="inferred from homology"/>
<accession>B8GTA6</accession>
<dbReference type="PROSITE" id="PS01148">
    <property type="entry name" value="UPF0033"/>
    <property type="match status" value="1"/>
</dbReference>
<comment type="similarity">
    <text evidence="1">Belongs to the sulfur carrier protein TusA family.</text>
</comment>
<organism evidence="3 4">
    <name type="scientific">Thioalkalivibrio sulfidiphilus (strain HL-EbGR7)</name>
    <dbReference type="NCBI Taxonomy" id="396588"/>
    <lineage>
        <taxon>Bacteria</taxon>
        <taxon>Pseudomonadati</taxon>
        <taxon>Pseudomonadota</taxon>
        <taxon>Gammaproteobacteria</taxon>
        <taxon>Chromatiales</taxon>
        <taxon>Ectothiorhodospiraceae</taxon>
        <taxon>Thioalkalivibrio</taxon>
    </lineage>
</organism>
<dbReference type="KEGG" id="tgr:Tgr7_0062"/>
<feature type="domain" description="UPF0033" evidence="2">
    <location>
        <begin position="42"/>
        <end position="66"/>
    </location>
</feature>
<dbReference type="HOGENOM" id="CLU_2157238_0_0_6"/>
<dbReference type="PANTHER" id="PTHR33279">
    <property type="entry name" value="SULFUR CARRIER PROTEIN YEDF-RELATED"/>
    <property type="match status" value="1"/>
</dbReference>
<gene>
    <name evidence="3" type="ordered locus">Tgr7_0062</name>
</gene>
<dbReference type="SUPFAM" id="SSF64307">
    <property type="entry name" value="SirA-like"/>
    <property type="match status" value="1"/>
</dbReference>
<reference evidence="3 4" key="1">
    <citation type="journal article" date="2011" name="Stand. Genomic Sci.">
        <title>Complete genome sequence of 'Thioalkalivibrio sulfidophilus' HL-EbGr7.</title>
        <authorList>
            <person name="Muyzer G."/>
            <person name="Sorokin D.Y."/>
            <person name="Mavromatis K."/>
            <person name="Lapidus A."/>
            <person name="Clum A."/>
            <person name="Ivanova N."/>
            <person name="Pati A."/>
            <person name="d'Haeseleer P."/>
            <person name="Woyke T."/>
            <person name="Kyrpides N.C."/>
        </authorList>
    </citation>
    <scope>NUCLEOTIDE SEQUENCE [LARGE SCALE GENOMIC DNA]</scope>
    <source>
        <strain evidence="3 4">HL-EbGR7</strain>
    </source>
</reference>
<dbReference type="InterPro" id="IPR036868">
    <property type="entry name" value="TusA-like_sf"/>
</dbReference>
<dbReference type="EMBL" id="CP001339">
    <property type="protein sequence ID" value="ACL71166.1"/>
    <property type="molecule type" value="Genomic_DNA"/>
</dbReference>
<dbReference type="InterPro" id="IPR001455">
    <property type="entry name" value="TusA-like"/>
</dbReference>
<name>B8GTA6_THISH</name>
<dbReference type="STRING" id="396588.Tgr7_0062"/>